<reference evidence="1" key="1">
    <citation type="submission" date="2019-08" db="EMBL/GenBank/DDBJ databases">
        <title>The improved chromosome-level genome for the pearl oyster Pinctada fucata martensii using PacBio sequencing and Hi-C.</title>
        <authorList>
            <person name="Zheng Z."/>
        </authorList>
    </citation>
    <scope>NUCLEOTIDE SEQUENCE</scope>
    <source>
        <strain evidence="1">ZZ-2019</strain>
        <tissue evidence="1">Adductor muscle</tissue>
    </source>
</reference>
<accession>A0AA88YLX8</accession>
<dbReference type="EMBL" id="VSWD01000005">
    <property type="protein sequence ID" value="KAK3101349.1"/>
    <property type="molecule type" value="Genomic_DNA"/>
</dbReference>
<sequence>MEKIDEGGLLNPIEVVVYRKARSVPDLPQTKVISEFLDVKDKCPKKIQSWKRPQLVRLQDYALRKLEWPEEYTEEKILPL</sequence>
<gene>
    <name evidence="1" type="ORF">FSP39_002889</name>
</gene>
<keyword evidence="2" id="KW-1185">Reference proteome</keyword>
<dbReference type="Proteomes" id="UP001186944">
    <property type="component" value="Unassembled WGS sequence"/>
</dbReference>
<proteinExistence type="predicted"/>
<comment type="caution">
    <text evidence="1">The sequence shown here is derived from an EMBL/GenBank/DDBJ whole genome shotgun (WGS) entry which is preliminary data.</text>
</comment>
<evidence type="ECO:0000313" key="1">
    <source>
        <dbReference type="EMBL" id="KAK3101349.1"/>
    </source>
</evidence>
<organism evidence="1 2">
    <name type="scientific">Pinctada imbricata</name>
    <name type="common">Atlantic pearl-oyster</name>
    <name type="synonym">Pinctada martensii</name>
    <dbReference type="NCBI Taxonomy" id="66713"/>
    <lineage>
        <taxon>Eukaryota</taxon>
        <taxon>Metazoa</taxon>
        <taxon>Spiralia</taxon>
        <taxon>Lophotrochozoa</taxon>
        <taxon>Mollusca</taxon>
        <taxon>Bivalvia</taxon>
        <taxon>Autobranchia</taxon>
        <taxon>Pteriomorphia</taxon>
        <taxon>Pterioida</taxon>
        <taxon>Pterioidea</taxon>
        <taxon>Pteriidae</taxon>
        <taxon>Pinctada</taxon>
    </lineage>
</organism>
<name>A0AA88YLX8_PINIB</name>
<evidence type="ECO:0000313" key="2">
    <source>
        <dbReference type="Proteomes" id="UP001186944"/>
    </source>
</evidence>
<protein>
    <submittedName>
        <fullName evidence="1">Uncharacterized protein</fullName>
    </submittedName>
</protein>
<dbReference type="AlphaFoldDB" id="A0AA88YLX8"/>